<evidence type="ECO:0000313" key="4">
    <source>
        <dbReference type="Proteomes" id="UP000193642"/>
    </source>
</evidence>
<feature type="signal peptide" evidence="2">
    <location>
        <begin position="1"/>
        <end position="15"/>
    </location>
</feature>
<reference evidence="3 4" key="1">
    <citation type="submission" date="2016-07" db="EMBL/GenBank/DDBJ databases">
        <title>Pervasive Adenine N6-methylation of Active Genes in Fungi.</title>
        <authorList>
            <consortium name="DOE Joint Genome Institute"/>
            <person name="Mondo S.J."/>
            <person name="Dannebaum R.O."/>
            <person name="Kuo R.C."/>
            <person name="Labutti K."/>
            <person name="Haridas S."/>
            <person name="Kuo A."/>
            <person name="Salamov A."/>
            <person name="Ahrendt S.R."/>
            <person name="Lipzen A."/>
            <person name="Sullivan W."/>
            <person name="Andreopoulos W.B."/>
            <person name="Clum A."/>
            <person name="Lindquist E."/>
            <person name="Daum C."/>
            <person name="Ramamoorthy G.K."/>
            <person name="Gryganskyi A."/>
            <person name="Culley D."/>
            <person name="Magnuson J.K."/>
            <person name="James T.Y."/>
            <person name="O'Malley M.A."/>
            <person name="Stajich J.E."/>
            <person name="Spatafora J.W."/>
            <person name="Visel A."/>
            <person name="Grigoriev I.V."/>
        </authorList>
    </citation>
    <scope>NUCLEOTIDE SEQUENCE [LARGE SCALE GENOMIC DNA]</scope>
    <source>
        <strain evidence="3 4">JEL800</strain>
    </source>
</reference>
<feature type="chain" id="PRO_5012643789" description="Carbohydrate-binding module family 19 domain-containing protein" evidence="2">
    <location>
        <begin position="16"/>
        <end position="224"/>
    </location>
</feature>
<gene>
    <name evidence="3" type="ORF">BCR33DRAFT_858440</name>
</gene>
<evidence type="ECO:0000313" key="3">
    <source>
        <dbReference type="EMBL" id="ORY27613.1"/>
    </source>
</evidence>
<evidence type="ECO:0000256" key="1">
    <source>
        <dbReference type="SAM" id="MobiDB-lite"/>
    </source>
</evidence>
<comment type="caution">
    <text evidence="3">The sequence shown here is derived from an EMBL/GenBank/DDBJ whole genome shotgun (WGS) entry which is preliminary data.</text>
</comment>
<accession>A0A1Y2AYE1</accession>
<keyword evidence="2" id="KW-0732">Signal</keyword>
<evidence type="ECO:0008006" key="5">
    <source>
        <dbReference type="Google" id="ProtNLM"/>
    </source>
</evidence>
<feature type="compositionally biased region" description="Polar residues" evidence="1">
    <location>
        <begin position="183"/>
        <end position="194"/>
    </location>
</feature>
<dbReference type="AlphaFoldDB" id="A0A1Y2AYE1"/>
<organism evidence="3 4">
    <name type="scientific">Rhizoclosmatium globosum</name>
    <dbReference type="NCBI Taxonomy" id="329046"/>
    <lineage>
        <taxon>Eukaryota</taxon>
        <taxon>Fungi</taxon>
        <taxon>Fungi incertae sedis</taxon>
        <taxon>Chytridiomycota</taxon>
        <taxon>Chytridiomycota incertae sedis</taxon>
        <taxon>Chytridiomycetes</taxon>
        <taxon>Chytridiales</taxon>
        <taxon>Chytriomycetaceae</taxon>
        <taxon>Rhizoclosmatium</taxon>
    </lineage>
</organism>
<name>A0A1Y2AYE1_9FUNG</name>
<dbReference type="EMBL" id="MCGO01000101">
    <property type="protein sequence ID" value="ORY27613.1"/>
    <property type="molecule type" value="Genomic_DNA"/>
</dbReference>
<dbReference type="Proteomes" id="UP000193642">
    <property type="component" value="Unassembled WGS sequence"/>
</dbReference>
<keyword evidence="4" id="KW-1185">Reference proteome</keyword>
<evidence type="ECO:0000256" key="2">
    <source>
        <dbReference type="SAM" id="SignalP"/>
    </source>
</evidence>
<feature type="region of interest" description="Disordered" evidence="1">
    <location>
        <begin position="167"/>
        <end position="194"/>
    </location>
</feature>
<protein>
    <recommendedName>
        <fullName evidence="5">Carbohydrate-binding module family 19 domain-containing protein</fullName>
    </recommendedName>
</protein>
<proteinExistence type="predicted"/>
<sequence>MLLLTTLIFTHIVKGYTPPISQYVGDTCNLEGAYACSYDIIANLNSIVACWGGEVLLIGHCTGDDNYDCAYFDNSPFMMPYCVPGPVPDGPPPDFVIPSNVISSIITSDSPTVQSIFESPSSSSVSLNEPSSIEATMTASVTNSSVPQSTILQSDIFQSFLSESSGSSESAANFEKTEAPTKTEGSTSEIKSELRTSTNILPTVTGSESVIVLENSSVSDSGLE</sequence>